<dbReference type="Gene3D" id="1.10.3430.10">
    <property type="entry name" value="Ammonium transporter AmtB like domains"/>
    <property type="match status" value="1"/>
</dbReference>
<feature type="transmembrane region" description="Helical" evidence="9">
    <location>
        <begin position="191"/>
        <end position="214"/>
    </location>
</feature>
<keyword evidence="13" id="KW-1185">Reference proteome</keyword>
<evidence type="ECO:0000256" key="4">
    <source>
        <dbReference type="ARBA" id="ARBA00022692"/>
    </source>
</evidence>
<dbReference type="InterPro" id="IPR024041">
    <property type="entry name" value="NH4_transpt_AmtB-like_dom"/>
</dbReference>
<keyword evidence="7" id="KW-0924">Ammonia transport</keyword>
<feature type="transmembrane region" description="Helical" evidence="9">
    <location>
        <begin position="273"/>
        <end position="294"/>
    </location>
</feature>
<evidence type="ECO:0000313" key="13">
    <source>
        <dbReference type="Proteomes" id="UP000594262"/>
    </source>
</evidence>
<feature type="compositionally biased region" description="Basic and acidic residues" evidence="8">
    <location>
        <begin position="434"/>
        <end position="443"/>
    </location>
</feature>
<feature type="region of interest" description="Disordered" evidence="8">
    <location>
        <begin position="425"/>
        <end position="449"/>
    </location>
</feature>
<name>A0A7M5WU66_9CNID</name>
<feature type="transmembrane region" description="Helical" evidence="9">
    <location>
        <begin position="160"/>
        <end position="179"/>
    </location>
</feature>
<dbReference type="GO" id="GO:0005886">
    <property type="term" value="C:plasma membrane"/>
    <property type="evidence" value="ECO:0007669"/>
    <property type="project" value="TreeGrafter"/>
</dbReference>
<evidence type="ECO:0000313" key="12">
    <source>
        <dbReference type="EnsemblMetazoa" id="CLYHEMP013142.1"/>
    </source>
</evidence>
<evidence type="ECO:0000256" key="10">
    <source>
        <dbReference type="SAM" id="SignalP"/>
    </source>
</evidence>
<feature type="signal peptide" evidence="10">
    <location>
        <begin position="1"/>
        <end position="23"/>
    </location>
</feature>
<keyword evidence="4 9" id="KW-0812">Transmembrane</keyword>
<dbReference type="GO" id="GO:0008519">
    <property type="term" value="F:ammonium channel activity"/>
    <property type="evidence" value="ECO:0007669"/>
    <property type="project" value="InterPro"/>
</dbReference>
<keyword evidence="5 9" id="KW-1133">Transmembrane helix</keyword>
<accession>A0A7M5WU66</accession>
<proteinExistence type="inferred from homology"/>
<evidence type="ECO:0000256" key="5">
    <source>
        <dbReference type="ARBA" id="ARBA00022989"/>
    </source>
</evidence>
<feature type="transmembrane region" description="Helical" evidence="9">
    <location>
        <begin position="30"/>
        <end position="53"/>
    </location>
</feature>
<evidence type="ECO:0000256" key="1">
    <source>
        <dbReference type="ARBA" id="ARBA00004141"/>
    </source>
</evidence>
<evidence type="ECO:0000256" key="6">
    <source>
        <dbReference type="ARBA" id="ARBA00023136"/>
    </source>
</evidence>
<keyword evidence="6 9" id="KW-0472">Membrane</keyword>
<evidence type="ECO:0000256" key="2">
    <source>
        <dbReference type="ARBA" id="ARBA00005887"/>
    </source>
</evidence>
<organism evidence="12 13">
    <name type="scientific">Clytia hemisphaerica</name>
    <dbReference type="NCBI Taxonomy" id="252671"/>
    <lineage>
        <taxon>Eukaryota</taxon>
        <taxon>Metazoa</taxon>
        <taxon>Cnidaria</taxon>
        <taxon>Hydrozoa</taxon>
        <taxon>Hydroidolina</taxon>
        <taxon>Leptothecata</taxon>
        <taxon>Obeliida</taxon>
        <taxon>Clytiidae</taxon>
        <taxon>Clytia</taxon>
    </lineage>
</organism>
<dbReference type="GO" id="GO:0097272">
    <property type="term" value="P:ammonium homeostasis"/>
    <property type="evidence" value="ECO:0007669"/>
    <property type="project" value="TreeGrafter"/>
</dbReference>
<comment type="subcellular location">
    <subcellularLocation>
        <location evidence="1">Membrane</location>
        <topology evidence="1">Multi-pass membrane protein</topology>
    </subcellularLocation>
</comment>
<keyword evidence="3" id="KW-0813">Transport</keyword>
<protein>
    <recommendedName>
        <fullName evidence="11">Ammonium transporter AmtB-like domain-containing protein</fullName>
    </recommendedName>
</protein>
<dbReference type="InterPro" id="IPR029020">
    <property type="entry name" value="Ammonium/urea_transptr"/>
</dbReference>
<sequence length="449" mass="49475">MATELVILGVCGFILLHASQVQPKNTSSVIIANLLSLAVGTIIYWAIGFAFAFGDGTIKNSNFFLSYDRFFLIDASDDDYAQFGSELVYLMLVLVLCNSGFVSRMRYWVYPLLTLFISGVIYPFVIHWTKHPEGWLKSGIEVEIDGKDKILSYQDDGGAAWIHVLSGSVSLIGTILLAPRKDRQGKKFRPVGGNLTPLMLVGYFLAVISLLAKQQTGKRHLANSLLAAEGAALVSFALKRTGYFGDRSSTKALINGSISGLVAISVLSNDYLAYSAFVVGVIGGLAFTVWSALLQLCRIDDPTDSAAVHLGAGFWAAIASPLFRKTGGIIYDVSKYNLQMFGWHLLAAVAIFVWSGLTVFLVLIFFVFARSIKYSGREAAEIGLDQLEHKEPAYPDREQYTPDRTDQILDDLFLKDTGMYAYDNRASQNSGAFDNRESRRDGNEQFAKY</sequence>
<evidence type="ECO:0000256" key="8">
    <source>
        <dbReference type="SAM" id="MobiDB-lite"/>
    </source>
</evidence>
<dbReference type="PANTHER" id="PTHR11730:SF6">
    <property type="entry name" value="AMMONIUM TRANSPORTER"/>
    <property type="match status" value="1"/>
</dbReference>
<dbReference type="EnsemblMetazoa" id="CLYHEMT013142.1">
    <property type="protein sequence ID" value="CLYHEMP013142.1"/>
    <property type="gene ID" value="CLYHEMG013142"/>
</dbReference>
<dbReference type="RefSeq" id="XP_066913758.1">
    <property type="nucleotide sequence ID" value="XM_067057657.1"/>
</dbReference>
<feature type="domain" description="Ammonium transporter AmtB-like" evidence="11">
    <location>
        <begin position="2"/>
        <end position="394"/>
    </location>
</feature>
<reference evidence="12" key="1">
    <citation type="submission" date="2021-01" db="UniProtKB">
        <authorList>
            <consortium name="EnsemblMetazoa"/>
        </authorList>
    </citation>
    <scope>IDENTIFICATION</scope>
</reference>
<feature type="transmembrane region" description="Helical" evidence="9">
    <location>
        <begin position="343"/>
        <end position="368"/>
    </location>
</feature>
<feature type="transmembrane region" description="Helical" evidence="9">
    <location>
        <begin position="108"/>
        <end position="128"/>
    </location>
</feature>
<keyword evidence="10" id="KW-0732">Signal</keyword>
<dbReference type="PANTHER" id="PTHR11730">
    <property type="entry name" value="AMMONIUM TRANSPORTER"/>
    <property type="match status" value="1"/>
</dbReference>
<dbReference type="AlphaFoldDB" id="A0A7M5WU66"/>
<evidence type="ECO:0000256" key="7">
    <source>
        <dbReference type="ARBA" id="ARBA00023177"/>
    </source>
</evidence>
<evidence type="ECO:0000256" key="9">
    <source>
        <dbReference type="SAM" id="Phobius"/>
    </source>
</evidence>
<evidence type="ECO:0000256" key="3">
    <source>
        <dbReference type="ARBA" id="ARBA00022448"/>
    </source>
</evidence>
<dbReference type="OrthoDB" id="534912at2759"/>
<dbReference type="Proteomes" id="UP000594262">
    <property type="component" value="Unplaced"/>
</dbReference>
<feature type="chain" id="PRO_5029549776" description="Ammonium transporter AmtB-like domain-containing protein" evidence="10">
    <location>
        <begin position="24"/>
        <end position="449"/>
    </location>
</feature>
<dbReference type="Pfam" id="PF00909">
    <property type="entry name" value="Ammonium_transp"/>
    <property type="match status" value="1"/>
</dbReference>
<evidence type="ECO:0000259" key="11">
    <source>
        <dbReference type="Pfam" id="PF00909"/>
    </source>
</evidence>
<dbReference type="GeneID" id="136801029"/>
<comment type="similarity">
    <text evidence="2">Belongs to the ammonia transporter channel (TC 1.A.11.2) family.</text>
</comment>
<dbReference type="SUPFAM" id="SSF111352">
    <property type="entry name" value="Ammonium transporter"/>
    <property type="match status" value="1"/>
</dbReference>
<feature type="transmembrane region" description="Helical" evidence="9">
    <location>
        <begin position="306"/>
        <end position="323"/>
    </location>
</feature>